<dbReference type="SUPFAM" id="SSF55785">
    <property type="entry name" value="PYP-like sensor domain (PAS domain)"/>
    <property type="match status" value="2"/>
</dbReference>
<evidence type="ECO:0000259" key="3">
    <source>
        <dbReference type="PROSITE" id="PS50112"/>
    </source>
</evidence>
<dbReference type="Proteomes" id="UP000216308">
    <property type="component" value="Unassembled WGS sequence"/>
</dbReference>
<gene>
    <name evidence="5" type="ORF">DJ70_04450</name>
</gene>
<dbReference type="Gene3D" id="3.30.450.20">
    <property type="entry name" value="PAS domain"/>
    <property type="match status" value="2"/>
</dbReference>
<dbReference type="EMBL" id="NHPJ01000049">
    <property type="protein sequence ID" value="OYR58023.1"/>
    <property type="molecule type" value="Genomic_DNA"/>
</dbReference>
<feature type="domain" description="PAS" evidence="3">
    <location>
        <begin position="150"/>
        <end position="219"/>
    </location>
</feature>
<dbReference type="CDD" id="cd00130">
    <property type="entry name" value="PAS"/>
    <property type="match status" value="1"/>
</dbReference>
<dbReference type="InterPro" id="IPR052155">
    <property type="entry name" value="Biofilm_reg_signaling"/>
</dbReference>
<name>A0A256INK7_9EURY</name>
<dbReference type="NCBIfam" id="TIGR00229">
    <property type="entry name" value="sensory_box"/>
    <property type="match status" value="1"/>
</dbReference>
<dbReference type="CDD" id="cd00156">
    <property type="entry name" value="REC"/>
    <property type="match status" value="1"/>
</dbReference>
<organism evidence="5 6">
    <name type="scientific">Halorubrum halodurans</name>
    <dbReference type="NCBI Taxonomy" id="1383851"/>
    <lineage>
        <taxon>Archaea</taxon>
        <taxon>Methanobacteriati</taxon>
        <taxon>Methanobacteriota</taxon>
        <taxon>Stenosarchaea group</taxon>
        <taxon>Halobacteria</taxon>
        <taxon>Halobacteriales</taxon>
        <taxon>Haloferacaceae</taxon>
        <taxon>Halorubrum</taxon>
    </lineage>
</organism>
<dbReference type="PROSITE" id="PS50112">
    <property type="entry name" value="PAS"/>
    <property type="match status" value="1"/>
</dbReference>
<dbReference type="SMART" id="SM00086">
    <property type="entry name" value="PAC"/>
    <property type="match status" value="1"/>
</dbReference>
<dbReference type="InterPro" id="IPR013767">
    <property type="entry name" value="PAS_fold"/>
</dbReference>
<dbReference type="PANTHER" id="PTHR44757">
    <property type="entry name" value="DIGUANYLATE CYCLASE DGCP"/>
    <property type="match status" value="1"/>
</dbReference>
<feature type="domain" description="PAC" evidence="4">
    <location>
        <begin position="219"/>
        <end position="275"/>
    </location>
</feature>
<comment type="caution">
    <text evidence="5">The sequence shown here is derived from an EMBL/GenBank/DDBJ whole genome shotgun (WGS) entry which is preliminary data.</text>
</comment>
<dbReference type="AlphaFoldDB" id="A0A256INK7"/>
<dbReference type="InterPro" id="IPR001789">
    <property type="entry name" value="Sig_transdc_resp-reg_receiver"/>
</dbReference>
<reference evidence="5 6" key="1">
    <citation type="journal article" date="2014" name="Front. Microbiol.">
        <title>Population and genomic analysis of the genus Halorubrum.</title>
        <authorList>
            <person name="Fullmer M.S."/>
            <person name="Soucy S.M."/>
            <person name="Swithers K.S."/>
            <person name="Makkay A.M."/>
            <person name="Wheeler R."/>
            <person name="Ventosa A."/>
            <person name="Gogarten J.P."/>
            <person name="Papke R.T."/>
        </authorList>
    </citation>
    <scope>NUCLEOTIDE SEQUENCE [LARGE SCALE GENOMIC DNA]</scope>
    <source>
        <strain evidence="5 6">Cb34</strain>
    </source>
</reference>
<dbReference type="Pfam" id="PF00072">
    <property type="entry name" value="Response_reg"/>
    <property type="match status" value="1"/>
</dbReference>
<protein>
    <submittedName>
        <fullName evidence="5">HTR-like protein</fullName>
    </submittedName>
</protein>
<evidence type="ECO:0000256" key="1">
    <source>
        <dbReference type="PROSITE-ProRule" id="PRU00169"/>
    </source>
</evidence>
<dbReference type="SMART" id="SM00091">
    <property type="entry name" value="PAS"/>
    <property type="match status" value="2"/>
</dbReference>
<keyword evidence="6" id="KW-1185">Reference proteome</keyword>
<dbReference type="InterPro" id="IPR001610">
    <property type="entry name" value="PAC"/>
</dbReference>
<keyword evidence="1" id="KW-0597">Phosphoprotein</keyword>
<dbReference type="SMART" id="SM00448">
    <property type="entry name" value="REC"/>
    <property type="match status" value="1"/>
</dbReference>
<dbReference type="OrthoDB" id="8127at2157"/>
<dbReference type="Pfam" id="PF00989">
    <property type="entry name" value="PAS"/>
    <property type="match status" value="1"/>
</dbReference>
<proteinExistence type="predicted"/>
<feature type="modified residue" description="4-aspartylphosphate" evidence="1">
    <location>
        <position position="70"/>
    </location>
</feature>
<evidence type="ECO:0000259" key="4">
    <source>
        <dbReference type="PROSITE" id="PS50113"/>
    </source>
</evidence>
<dbReference type="InterPro" id="IPR035965">
    <property type="entry name" value="PAS-like_dom_sf"/>
</dbReference>
<dbReference type="PROSITE" id="PS50113">
    <property type="entry name" value="PAC"/>
    <property type="match status" value="1"/>
</dbReference>
<dbReference type="SUPFAM" id="SSF52172">
    <property type="entry name" value="CheY-like"/>
    <property type="match status" value="1"/>
</dbReference>
<accession>A0A256INK7</accession>
<evidence type="ECO:0000313" key="6">
    <source>
        <dbReference type="Proteomes" id="UP000216308"/>
    </source>
</evidence>
<dbReference type="InterPro" id="IPR000014">
    <property type="entry name" value="PAS"/>
</dbReference>
<feature type="domain" description="Response regulatory" evidence="2">
    <location>
        <begin position="17"/>
        <end position="135"/>
    </location>
</feature>
<dbReference type="InterPro" id="IPR011006">
    <property type="entry name" value="CheY-like_superfamily"/>
</dbReference>
<sequence length="398" mass="44835">MTDPLHGPHDARDGRIRILHVDDDRAFTDLVATYLERVDDAFSVRSETAADDALAALESEGGRIDCIVSDYDMPGTDGLELLETVRERDVDVPFVLFTGKGSEEIAREAISAGVTDYIQKEAGTDQYTVLANRVRNAVDQYRSKRALAASQDRLSRFIEQSPLGIIEYDESFEIVRVNPVAEEITGYDAEELIGGTWMPIVPENQRRHVAEIERGLLADRGGYRSVNDNVTRDGDRIRCAWHNQVVTDDDGEVIRIFSQFEDITEREARKRTLERTTAVLSTVFDTLPHGVLVEDADRCVLTVNDRLYELFGIDGDPEEAVGVDCEQFAIDVSDRFADPEGFVARLNEVIEAREAVYDERLALADGRTFRRTYRPIDLPEGEGHLWLYRVDEDEDAGE</sequence>
<dbReference type="PROSITE" id="PS50110">
    <property type="entry name" value="RESPONSE_REGULATORY"/>
    <property type="match status" value="1"/>
</dbReference>
<dbReference type="InterPro" id="IPR000700">
    <property type="entry name" value="PAS-assoc_C"/>
</dbReference>
<dbReference type="Pfam" id="PF13188">
    <property type="entry name" value="PAS_8"/>
    <property type="match status" value="1"/>
</dbReference>
<evidence type="ECO:0000313" key="5">
    <source>
        <dbReference type="EMBL" id="OYR58023.1"/>
    </source>
</evidence>
<dbReference type="GO" id="GO:0000160">
    <property type="term" value="P:phosphorelay signal transduction system"/>
    <property type="evidence" value="ECO:0007669"/>
    <property type="project" value="InterPro"/>
</dbReference>
<dbReference type="GO" id="GO:0006355">
    <property type="term" value="P:regulation of DNA-templated transcription"/>
    <property type="evidence" value="ECO:0007669"/>
    <property type="project" value="InterPro"/>
</dbReference>
<dbReference type="Gene3D" id="3.40.50.2300">
    <property type="match status" value="1"/>
</dbReference>
<evidence type="ECO:0000259" key="2">
    <source>
        <dbReference type="PROSITE" id="PS50110"/>
    </source>
</evidence>
<dbReference type="RefSeq" id="WP_094530534.1">
    <property type="nucleotide sequence ID" value="NZ_NHPJ01000049.1"/>
</dbReference>
<dbReference type="PANTHER" id="PTHR44757:SF2">
    <property type="entry name" value="BIOFILM ARCHITECTURE MAINTENANCE PROTEIN MBAA"/>
    <property type="match status" value="1"/>
</dbReference>